<dbReference type="EMBL" id="GL996499">
    <property type="protein sequence ID" value="EGW35381.1"/>
    <property type="molecule type" value="Genomic_DNA"/>
</dbReference>
<dbReference type="GO" id="GO:0006260">
    <property type="term" value="P:DNA replication"/>
    <property type="evidence" value="ECO:0007669"/>
    <property type="project" value="InterPro"/>
</dbReference>
<reference evidence="9 10" key="1">
    <citation type="journal article" date="2011" name="Proc. Natl. Acad. Sci. U.S.A.">
        <title>Comparative genomics of xylose-fermenting fungi for enhanced biofuel production.</title>
        <authorList>
            <person name="Wohlbach D.J."/>
            <person name="Kuo A."/>
            <person name="Sato T.K."/>
            <person name="Potts K.M."/>
            <person name="Salamov A.A."/>
            <person name="LaButti K.M."/>
            <person name="Sun H."/>
            <person name="Clum A."/>
            <person name="Pangilinan J.L."/>
            <person name="Lindquist E.A."/>
            <person name="Lucas S."/>
            <person name="Lapidus A."/>
            <person name="Jin M."/>
            <person name="Gunawan C."/>
            <person name="Balan V."/>
            <person name="Dale B.E."/>
            <person name="Jeffries T.W."/>
            <person name="Zinkel R."/>
            <person name="Barry K.W."/>
            <person name="Grigoriev I.V."/>
            <person name="Gasch A.P."/>
        </authorList>
    </citation>
    <scope>NUCLEOTIDE SEQUENCE [LARGE SCALE GENOMIC DNA]</scope>
    <source>
        <strain evidence="10">NRRL Y-27907 / 11-Y1</strain>
    </source>
</reference>
<feature type="compositionally biased region" description="Low complexity" evidence="8">
    <location>
        <begin position="323"/>
        <end position="335"/>
    </location>
</feature>
<dbReference type="Pfam" id="PF09494">
    <property type="entry name" value="Slx4"/>
    <property type="match status" value="1"/>
</dbReference>
<protein>
    <recommendedName>
        <fullName evidence="7">Structure-specific endonuclease subunit SLX4</fullName>
    </recommendedName>
</protein>
<keyword evidence="3" id="KW-0227">DNA damage</keyword>
<evidence type="ECO:0000313" key="10">
    <source>
        <dbReference type="Proteomes" id="UP000000709"/>
    </source>
</evidence>
<dbReference type="AlphaFoldDB" id="G3AGP8"/>
<keyword evidence="6" id="KW-0539">Nucleus</keyword>
<feature type="region of interest" description="Disordered" evidence="8">
    <location>
        <begin position="44"/>
        <end position="77"/>
    </location>
</feature>
<evidence type="ECO:0000256" key="8">
    <source>
        <dbReference type="SAM" id="MobiDB-lite"/>
    </source>
</evidence>
<dbReference type="GO" id="GO:0033557">
    <property type="term" value="C:Slx1-Slx4 complex"/>
    <property type="evidence" value="ECO:0007669"/>
    <property type="project" value="InterPro"/>
</dbReference>
<keyword evidence="5" id="KW-0234">DNA repair</keyword>
<dbReference type="RefSeq" id="XP_007372793.1">
    <property type="nucleotide sequence ID" value="XM_007372731.1"/>
</dbReference>
<evidence type="ECO:0000256" key="1">
    <source>
        <dbReference type="ARBA" id="ARBA00004123"/>
    </source>
</evidence>
<gene>
    <name evidence="9" type="ORF">SPAPADRAFT_64511</name>
</gene>
<comment type="subcellular location">
    <subcellularLocation>
        <location evidence="1">Nucleus</location>
    </subcellularLocation>
</comment>
<evidence type="ECO:0000256" key="6">
    <source>
        <dbReference type="ARBA" id="ARBA00023242"/>
    </source>
</evidence>
<organism evidence="10">
    <name type="scientific">Spathaspora passalidarum (strain NRRL Y-27907 / 11-Y1)</name>
    <dbReference type="NCBI Taxonomy" id="619300"/>
    <lineage>
        <taxon>Eukaryota</taxon>
        <taxon>Fungi</taxon>
        <taxon>Dikarya</taxon>
        <taxon>Ascomycota</taxon>
        <taxon>Saccharomycotina</taxon>
        <taxon>Pichiomycetes</taxon>
        <taxon>Debaryomycetaceae</taxon>
        <taxon>Spathaspora</taxon>
    </lineage>
</organism>
<evidence type="ECO:0000256" key="5">
    <source>
        <dbReference type="ARBA" id="ARBA00023204"/>
    </source>
</evidence>
<evidence type="ECO:0000313" key="9">
    <source>
        <dbReference type="EMBL" id="EGW35381.1"/>
    </source>
</evidence>
<keyword evidence="10" id="KW-1185">Reference proteome</keyword>
<sequence>MSDSEPGGGSLYFNSTQMQSRYEDLVEEETKTKLVKSKLNPFKNDIDKPILSTKKSIAKPRAKPKSRKQPKKNVSLNAHVRQSFENNADKFSYFAGNQSKLDDFIKRITRAEDVEHLTHKSNTKLWTPSEWKYIVNSIRLKFPVLPRASKMTLKAINKRMMLQSMNEESQEDGGSMWSQACSHPSTEMSNEDIKSLYELNEEQMNGSSFIEEEHEEVSPFVMSLNVDEKLKSDSTISDSESEPEIISEHRIKKLSSPEIVEENLHKSLVQVSESIYDNNPHQPPLDPTMSFQSFSFARQDQVYEVIESDVESVKSPSKPIALSSPTKISKTTSPIESPFTTPTILTKQILNSRPTSISRRSPIKLINQSFESPIQQEIIISSDEESIHSTAKSSITTDSKDLFVESQDMPVSSMPIPKSQKRKTLTTTRLQISNALIVSDYEDSTVKLRKISENNRIIIDLDAEIPDSESSDDDFSIIEITREVKPEEGEPNTSGQDVSVVQVPSSPITTTEHSLTVATNIPSEISSLKATELSKKFKAWGLKPVQGKSKMLEILTNITHFIDPINLTNLDTQQTFQQSVFIKLTQLIRSDQLWYDRILSYEPIRIDELKQWLATQSYILEPDLLQMYCDNHSVTTTN</sequence>
<evidence type="ECO:0000256" key="4">
    <source>
        <dbReference type="ARBA" id="ARBA00023172"/>
    </source>
</evidence>
<comment type="similarity">
    <text evidence="2">Belongs to the SLX4 family.</text>
</comment>
<proteinExistence type="inferred from homology"/>
<accession>G3AGP8</accession>
<feature type="region of interest" description="Disordered" evidence="8">
    <location>
        <begin position="316"/>
        <end position="335"/>
    </location>
</feature>
<dbReference type="GO" id="GO:0006281">
    <property type="term" value="P:DNA repair"/>
    <property type="evidence" value="ECO:0007669"/>
    <property type="project" value="UniProtKB-KW"/>
</dbReference>
<name>G3AGP8_SPAPN</name>
<dbReference type="OrthoDB" id="5349119at2759"/>
<evidence type="ECO:0000256" key="7">
    <source>
        <dbReference type="ARBA" id="ARBA00029496"/>
    </source>
</evidence>
<evidence type="ECO:0000256" key="2">
    <source>
        <dbReference type="ARBA" id="ARBA00006661"/>
    </source>
</evidence>
<dbReference type="OMA" id="CKEPAND"/>
<dbReference type="HOGENOM" id="CLU_429039_0_0_1"/>
<evidence type="ECO:0000256" key="3">
    <source>
        <dbReference type="ARBA" id="ARBA00022763"/>
    </source>
</evidence>
<dbReference type="GeneID" id="18874979"/>
<dbReference type="InterPro" id="IPR018574">
    <property type="entry name" value="Structure-sp_endonuc_su_Slx4"/>
</dbReference>
<feature type="compositionally biased region" description="Basic residues" evidence="8">
    <location>
        <begin position="56"/>
        <end position="71"/>
    </location>
</feature>
<dbReference type="Proteomes" id="UP000000709">
    <property type="component" value="Unassembled WGS sequence"/>
</dbReference>
<dbReference type="FunCoup" id="G3AGP8">
    <property type="interactions" value="33"/>
</dbReference>
<dbReference type="KEGG" id="spaa:SPAPADRAFT_64511"/>
<dbReference type="eggNOG" id="ENOG502RS18">
    <property type="taxonomic scope" value="Eukaryota"/>
</dbReference>
<dbReference type="InParanoid" id="G3AGP8"/>
<dbReference type="GO" id="GO:0006310">
    <property type="term" value="P:DNA recombination"/>
    <property type="evidence" value="ECO:0007669"/>
    <property type="project" value="UniProtKB-KW"/>
</dbReference>
<keyword evidence="4" id="KW-0233">DNA recombination</keyword>